<dbReference type="Proteomes" id="UP000887565">
    <property type="component" value="Unplaced"/>
</dbReference>
<accession>A0A915KPX0</accession>
<reference evidence="2" key="1">
    <citation type="submission" date="2022-11" db="UniProtKB">
        <authorList>
            <consortium name="WormBaseParasite"/>
        </authorList>
    </citation>
    <scope>IDENTIFICATION</scope>
</reference>
<name>A0A915KPX0_ROMCU</name>
<sequence>MQGQRKNMLINVENAEFLYEDASCLPLIDEQFVTLIARVEILKAALTESKPTLNRIIRMFRISVNAYKERKIKIRLGRGRNLKIRKFCQCDLKNA</sequence>
<organism evidence="1 2">
    <name type="scientific">Romanomermis culicivorax</name>
    <name type="common">Nematode worm</name>
    <dbReference type="NCBI Taxonomy" id="13658"/>
    <lineage>
        <taxon>Eukaryota</taxon>
        <taxon>Metazoa</taxon>
        <taxon>Ecdysozoa</taxon>
        <taxon>Nematoda</taxon>
        <taxon>Enoplea</taxon>
        <taxon>Dorylaimia</taxon>
        <taxon>Mermithida</taxon>
        <taxon>Mermithoidea</taxon>
        <taxon>Mermithidae</taxon>
        <taxon>Romanomermis</taxon>
    </lineage>
</organism>
<dbReference type="AlphaFoldDB" id="A0A915KPX0"/>
<keyword evidence="1" id="KW-1185">Reference proteome</keyword>
<protein>
    <submittedName>
        <fullName evidence="2">Uncharacterized protein</fullName>
    </submittedName>
</protein>
<evidence type="ECO:0000313" key="2">
    <source>
        <dbReference type="WBParaSite" id="nRc.2.0.1.t40791-RA"/>
    </source>
</evidence>
<evidence type="ECO:0000313" key="1">
    <source>
        <dbReference type="Proteomes" id="UP000887565"/>
    </source>
</evidence>
<proteinExistence type="predicted"/>
<dbReference type="WBParaSite" id="nRc.2.0.1.t40791-RA">
    <property type="protein sequence ID" value="nRc.2.0.1.t40791-RA"/>
    <property type="gene ID" value="nRc.2.0.1.g40791"/>
</dbReference>